<name>A0A8W8LYY3_MAGGI</name>
<dbReference type="OMA" id="DHEIHGK"/>
<dbReference type="AlphaFoldDB" id="A0A8W8LYY3"/>
<feature type="compositionally biased region" description="Basic and acidic residues" evidence="1">
    <location>
        <begin position="119"/>
        <end position="129"/>
    </location>
</feature>
<accession>A0A8W8LYY3</accession>
<sequence>MSTLEVDHSSLDVVASWFGQTLPKKRKIEDVKISEQNKKGKHKKLNKGSQNGTGTLTTSDRTVHSRDITPGKVRTLPQGEGHSEDATDLSVSSFIQGKINKKLLKASHKKREQGLSIPGKDKGEVDLNRKIKRHGHVGQDSSSEGEEESRLGLITKQRPAQRSVPDSAKKRKRKRKKKSSET</sequence>
<feature type="compositionally biased region" description="Basic and acidic residues" evidence="1">
    <location>
        <begin position="27"/>
        <end position="38"/>
    </location>
</feature>
<evidence type="ECO:0000313" key="2">
    <source>
        <dbReference type="EnsemblMetazoa" id="G30794.2:cds"/>
    </source>
</evidence>
<dbReference type="EnsemblMetazoa" id="G30794.1">
    <property type="protein sequence ID" value="G30794.1:cds"/>
    <property type="gene ID" value="G30794"/>
</dbReference>
<dbReference type="EnsemblMetazoa" id="G30794.2">
    <property type="protein sequence ID" value="G30794.2:cds"/>
    <property type="gene ID" value="G30794"/>
</dbReference>
<dbReference type="GeneID" id="105331740"/>
<dbReference type="KEGG" id="crg:105331740"/>
<evidence type="ECO:0000313" key="3">
    <source>
        <dbReference type="Proteomes" id="UP000005408"/>
    </source>
</evidence>
<dbReference type="OrthoDB" id="6202325at2759"/>
<dbReference type="Proteomes" id="UP000005408">
    <property type="component" value="Unassembled WGS sequence"/>
</dbReference>
<proteinExistence type="predicted"/>
<protein>
    <submittedName>
        <fullName evidence="2">Uncharacterized protein</fullName>
    </submittedName>
</protein>
<dbReference type="EnsemblMetazoa" id="G30794.5">
    <property type="protein sequence ID" value="G30794.5:cds"/>
    <property type="gene ID" value="G30794"/>
</dbReference>
<feature type="region of interest" description="Disordered" evidence="1">
    <location>
        <begin position="26"/>
        <end position="89"/>
    </location>
</feature>
<keyword evidence="3" id="KW-1185">Reference proteome</keyword>
<feature type="region of interest" description="Disordered" evidence="1">
    <location>
        <begin position="104"/>
        <end position="182"/>
    </location>
</feature>
<evidence type="ECO:0000256" key="1">
    <source>
        <dbReference type="SAM" id="MobiDB-lite"/>
    </source>
</evidence>
<feature type="compositionally biased region" description="Polar residues" evidence="1">
    <location>
        <begin position="49"/>
        <end position="60"/>
    </location>
</feature>
<reference evidence="2" key="1">
    <citation type="submission" date="2022-08" db="UniProtKB">
        <authorList>
            <consortium name="EnsemblMetazoa"/>
        </authorList>
    </citation>
    <scope>IDENTIFICATION</scope>
    <source>
        <strain evidence="2">05x7-T-G4-1.051#20</strain>
    </source>
</reference>
<dbReference type="RefSeq" id="XP_011432366.2">
    <property type="nucleotide sequence ID" value="XM_011434064.4"/>
</dbReference>
<organism evidence="2 3">
    <name type="scientific">Magallana gigas</name>
    <name type="common">Pacific oyster</name>
    <name type="synonym">Crassostrea gigas</name>
    <dbReference type="NCBI Taxonomy" id="29159"/>
    <lineage>
        <taxon>Eukaryota</taxon>
        <taxon>Metazoa</taxon>
        <taxon>Spiralia</taxon>
        <taxon>Lophotrochozoa</taxon>
        <taxon>Mollusca</taxon>
        <taxon>Bivalvia</taxon>
        <taxon>Autobranchia</taxon>
        <taxon>Pteriomorphia</taxon>
        <taxon>Ostreida</taxon>
        <taxon>Ostreoidea</taxon>
        <taxon>Ostreidae</taxon>
        <taxon>Magallana</taxon>
    </lineage>
</organism>
<feature type="compositionally biased region" description="Basic residues" evidence="1">
    <location>
        <begin position="169"/>
        <end position="182"/>
    </location>
</feature>